<keyword evidence="4" id="KW-1185">Reference proteome</keyword>
<keyword evidence="2" id="KW-0732">Signal</keyword>
<feature type="compositionally biased region" description="Pro residues" evidence="1">
    <location>
        <begin position="123"/>
        <end position="134"/>
    </location>
</feature>
<dbReference type="Proteomes" id="UP000000692">
    <property type="component" value="Chromosome"/>
</dbReference>
<evidence type="ECO:0000313" key="4">
    <source>
        <dbReference type="Proteomes" id="UP000000692"/>
    </source>
</evidence>
<sequence length="169" mass="17974">MGRVLLAFVAAGAAVCGVAAAAGPWDGIYRQSANGICEHVGAQGGAIKIEDSIFYGVGIACRMTRPVDVLDMDATLYTMECVDGNGEDADHWSERVMMMRDAQREGVIMVWNGYALRHERCDMPPPPPPEPAPQQPEAALEPAPARPAAVPIVEQPPLIETSQATPAAH</sequence>
<dbReference type="AlphaFoldDB" id="F9Y7T5"/>
<dbReference type="eggNOG" id="ENOG5032T0W">
    <property type="taxonomic scope" value="Bacteria"/>
</dbReference>
<dbReference type="PATRIC" id="fig|759362.5.peg.67"/>
<dbReference type="RefSeq" id="WP_013383313.1">
    <property type="nucleotide sequence ID" value="NC_017384.1"/>
</dbReference>
<proteinExistence type="predicted"/>
<feature type="chain" id="PRO_5003391890" description="Secreted protein" evidence="2">
    <location>
        <begin position="22"/>
        <end position="169"/>
    </location>
</feature>
<dbReference type="EMBL" id="CP002018">
    <property type="protein sequence ID" value="AEM39901.1"/>
    <property type="molecule type" value="Genomic_DNA"/>
</dbReference>
<evidence type="ECO:0000256" key="1">
    <source>
        <dbReference type="SAM" id="MobiDB-lite"/>
    </source>
</evidence>
<feature type="signal peptide" evidence="2">
    <location>
        <begin position="1"/>
        <end position="21"/>
    </location>
</feature>
<evidence type="ECO:0000313" key="3">
    <source>
        <dbReference type="EMBL" id="AEM39901.1"/>
    </source>
</evidence>
<evidence type="ECO:0008006" key="5">
    <source>
        <dbReference type="Google" id="ProtNLM"/>
    </source>
</evidence>
<organism evidence="3 4">
    <name type="scientific">Ketogulonicigenium vulgare (strain WSH-001)</name>
    <dbReference type="NCBI Taxonomy" id="759362"/>
    <lineage>
        <taxon>Bacteria</taxon>
        <taxon>Pseudomonadati</taxon>
        <taxon>Pseudomonadota</taxon>
        <taxon>Alphaproteobacteria</taxon>
        <taxon>Rhodobacterales</taxon>
        <taxon>Roseobacteraceae</taxon>
        <taxon>Ketogulonicigenium</taxon>
    </lineage>
</organism>
<feature type="compositionally biased region" description="Polar residues" evidence="1">
    <location>
        <begin position="160"/>
        <end position="169"/>
    </location>
</feature>
<dbReference type="KEGG" id="kvl:KVU_0062"/>
<protein>
    <recommendedName>
        <fullName evidence="5">Secreted protein</fullName>
    </recommendedName>
</protein>
<evidence type="ECO:0000256" key="2">
    <source>
        <dbReference type="SAM" id="SignalP"/>
    </source>
</evidence>
<dbReference type="OrthoDB" id="7727934at2"/>
<accession>F9Y7T5</accession>
<gene>
    <name evidence="3" type="ordered locus">KVU_0062</name>
</gene>
<reference evidence="3 4" key="1">
    <citation type="journal article" date="2011" name="J. Bacteriol.">
        <title>Complete genome sequence of the industrial strain Ketogulonicigenium vulgare WSH-001.</title>
        <authorList>
            <person name="Liu L."/>
            <person name="Li Y."/>
            <person name="Zhang J."/>
            <person name="Zhou Z."/>
            <person name="Liu J."/>
            <person name="Li X."/>
            <person name="Zhou J."/>
            <person name="Du G."/>
            <person name="Wang L."/>
            <person name="Chen J."/>
        </authorList>
    </citation>
    <scope>NUCLEOTIDE SEQUENCE [LARGE SCALE GENOMIC DNA]</scope>
    <source>
        <strain evidence="3 4">WSH-001</strain>
    </source>
</reference>
<name>F9Y7T5_KETVW</name>
<dbReference type="HOGENOM" id="CLU_1576412_0_0_5"/>
<feature type="compositionally biased region" description="Low complexity" evidence="1">
    <location>
        <begin position="135"/>
        <end position="151"/>
    </location>
</feature>
<feature type="region of interest" description="Disordered" evidence="1">
    <location>
        <begin position="120"/>
        <end position="169"/>
    </location>
</feature>